<organism evidence="2 3">
    <name type="scientific">Phyllosticta citribraziliensis</name>
    <dbReference type="NCBI Taxonomy" id="989973"/>
    <lineage>
        <taxon>Eukaryota</taxon>
        <taxon>Fungi</taxon>
        <taxon>Dikarya</taxon>
        <taxon>Ascomycota</taxon>
        <taxon>Pezizomycotina</taxon>
        <taxon>Dothideomycetes</taxon>
        <taxon>Dothideomycetes incertae sedis</taxon>
        <taxon>Botryosphaeriales</taxon>
        <taxon>Phyllostictaceae</taxon>
        <taxon>Phyllosticta</taxon>
    </lineage>
</organism>
<dbReference type="EMBL" id="JBBPEH010000005">
    <property type="protein sequence ID" value="KAK7538109.1"/>
    <property type="molecule type" value="Genomic_DNA"/>
</dbReference>
<evidence type="ECO:0000256" key="1">
    <source>
        <dbReference type="SAM" id="MobiDB-lite"/>
    </source>
</evidence>
<feature type="compositionally biased region" description="Low complexity" evidence="1">
    <location>
        <begin position="89"/>
        <end position="98"/>
    </location>
</feature>
<evidence type="ECO:0000313" key="3">
    <source>
        <dbReference type="Proteomes" id="UP001360953"/>
    </source>
</evidence>
<sequence length="144" mass="15650">MATRVPVLTPIGPCTCLTSVLAVSGHCSQGRPRTDQAGPRGRGRARPEARGGGGERDSGVPKGSPILYSQHLPYLTLFYHNTIPPTPSLTPTRPSPHSAAMVDGHEDELTPEQTEGFKVGEKKTIDEYQQLEKKNNNLQKYGYP</sequence>
<dbReference type="Proteomes" id="UP001360953">
    <property type="component" value="Unassembled WGS sequence"/>
</dbReference>
<feature type="region of interest" description="Disordered" evidence="1">
    <location>
        <begin position="83"/>
        <end position="118"/>
    </location>
</feature>
<feature type="compositionally biased region" description="Basic and acidic residues" evidence="1">
    <location>
        <begin position="45"/>
        <end position="59"/>
    </location>
</feature>
<feature type="region of interest" description="Disordered" evidence="1">
    <location>
        <begin position="26"/>
        <end position="66"/>
    </location>
</feature>
<keyword evidence="3" id="KW-1185">Reference proteome</keyword>
<protein>
    <submittedName>
        <fullName evidence="2">Uncharacterized protein</fullName>
    </submittedName>
</protein>
<dbReference type="GeneID" id="92028212"/>
<evidence type="ECO:0000313" key="2">
    <source>
        <dbReference type="EMBL" id="KAK7538109.1"/>
    </source>
</evidence>
<accession>A0ABR1LSF8</accession>
<dbReference type="RefSeq" id="XP_066655796.1">
    <property type="nucleotide sequence ID" value="XM_066795306.1"/>
</dbReference>
<gene>
    <name evidence="2" type="ORF">J3D65DRAFT_315386</name>
</gene>
<comment type="caution">
    <text evidence="2">The sequence shown here is derived from an EMBL/GenBank/DDBJ whole genome shotgun (WGS) entry which is preliminary data.</text>
</comment>
<proteinExistence type="predicted"/>
<name>A0ABR1LSF8_9PEZI</name>
<reference evidence="2 3" key="1">
    <citation type="submission" date="2024-04" db="EMBL/GenBank/DDBJ databases">
        <title>Phyllosticta paracitricarpa is synonymous to the EU quarantine fungus P. citricarpa based on phylogenomic analyses.</title>
        <authorList>
            <consortium name="Lawrence Berkeley National Laboratory"/>
            <person name="Van ingen-buijs V.A."/>
            <person name="Van westerhoven A.C."/>
            <person name="Haridas S."/>
            <person name="Skiadas P."/>
            <person name="Martin F."/>
            <person name="Groenewald J.Z."/>
            <person name="Crous P.W."/>
            <person name="Seidl M.F."/>
        </authorList>
    </citation>
    <scope>NUCLEOTIDE SEQUENCE [LARGE SCALE GENOMIC DNA]</scope>
    <source>
        <strain evidence="2 3">CPC 17464</strain>
    </source>
</reference>